<keyword evidence="9" id="KW-1185">Reference proteome</keyword>
<dbReference type="InterPro" id="IPR016169">
    <property type="entry name" value="FAD-bd_PCMH_sub2"/>
</dbReference>
<dbReference type="GO" id="GO:0008168">
    <property type="term" value="F:methyltransferase activity"/>
    <property type="evidence" value="ECO:0007669"/>
    <property type="project" value="UniProtKB-KW"/>
</dbReference>
<dbReference type="InterPro" id="IPR004113">
    <property type="entry name" value="FAD-bd_oxidored_4_C"/>
</dbReference>
<evidence type="ECO:0000256" key="3">
    <source>
        <dbReference type="ARBA" id="ARBA00022723"/>
    </source>
</evidence>
<dbReference type="SUPFAM" id="SSF46548">
    <property type="entry name" value="alpha-helical ferredoxin"/>
    <property type="match status" value="1"/>
</dbReference>
<sequence length="926" mass="98953">MFLDELADAIAGEVEGDRTARAAFSMDASNYRHVPAAVAFPRSADDLRAILRVCRAHGVPVTARGAGTSIAGQALGEGVVIDCSRHLNRILSLDPENRTARVQPGVVLDALRAAAAEHGLTFGPDPSTHSRCTIGGMIGNDACGSHSVAWGRTADNVVALDVLTADGTRMELGKGLPPGPRGDELRALVDGHLALLRQGFPALPRRVSGYALDALLPENGVDVARALVGTEGTCVLLAEATVRLVASPAARVLVVAGYADDVAAADAVPHVLPLHPLTCEGMGADLIDALLVRGRRPPALDRLPEGGGWLFVEVGGADAAEARARADEVAARLHRETGAATVVAADPADQRQLWSIREAAAGIATRLPGGGEAWPGWEDAAVPPERLGAYLRGFRALLDKHGLHGIPYGHFGEGCVHVRIDFPLTTAPGRARFRAFMEDAADLVVAHGGSLSGEHGDGQARAELLPRMYSPELLRLFEAFKAVWDPDDLLNPGNLVRPRKLDADLRFDGPVRQLPITLRYPHDGGSLATATRRCVGVGKCVDTSSGVMCPSYMATGREEHSTRGRARLLFEMMRGETITDGWRSTEVRDALDLCLACKGCLSDCPVNVDMASYKAEFLHHHYAGRLRPASHYSLGYLPLWARLASATPGLANALAPVAARFGGITPERSLPRFARTTLRRAFRRRPMPSARGRQRVVLWPDTFTNFFSPEIGTAATRVLEHAGFDVVLPRGSVCCGLTWFSTGQLGIARRVLRRTLRVLEPDLRAGTPIVGLEPSCLAVLRHDVHDLLDVPALNALSLAEVLDRYAPEAEFGSLDADAITQQHCHQHAVFGNAADERLLRRAGVANRTLDSGCCGLAGNFGVERGHHEVSVAAANRVLVPEVTAAAEGTLVLADGFSCRTQIGDLTRRRALHLAEVLDRAIPDASR</sequence>
<evidence type="ECO:0000256" key="4">
    <source>
        <dbReference type="ARBA" id="ARBA00022827"/>
    </source>
</evidence>
<dbReference type="GO" id="GO:0051536">
    <property type="term" value="F:iron-sulfur cluster binding"/>
    <property type="evidence" value="ECO:0007669"/>
    <property type="project" value="UniProtKB-KW"/>
</dbReference>
<dbReference type="SUPFAM" id="SSF56176">
    <property type="entry name" value="FAD-binding/transporter-associated domain-like"/>
    <property type="match status" value="1"/>
</dbReference>
<dbReference type="InterPro" id="IPR016171">
    <property type="entry name" value="Vanillyl_alc_oxidase_C-sub2"/>
</dbReference>
<dbReference type="Pfam" id="PF01565">
    <property type="entry name" value="FAD_binding_4"/>
    <property type="match status" value="1"/>
</dbReference>
<dbReference type="PROSITE" id="PS51387">
    <property type="entry name" value="FAD_PCMH"/>
    <property type="match status" value="1"/>
</dbReference>
<dbReference type="EMBL" id="MASW01000002">
    <property type="protein sequence ID" value="PXY27005.1"/>
    <property type="molecule type" value="Genomic_DNA"/>
</dbReference>
<dbReference type="PROSITE" id="PS00198">
    <property type="entry name" value="4FE4S_FER_1"/>
    <property type="match status" value="1"/>
</dbReference>
<dbReference type="GO" id="GO:0004458">
    <property type="term" value="F:D-lactate dehydrogenase (cytochrome) activity"/>
    <property type="evidence" value="ECO:0007669"/>
    <property type="project" value="TreeGrafter"/>
</dbReference>
<keyword evidence="7" id="KW-0411">Iron-sulfur</keyword>
<evidence type="ECO:0000256" key="1">
    <source>
        <dbReference type="ARBA" id="ARBA00001974"/>
    </source>
</evidence>
<dbReference type="InterPro" id="IPR016166">
    <property type="entry name" value="FAD-bd_PCMH"/>
</dbReference>
<keyword evidence="3" id="KW-0479">Metal-binding</keyword>
<dbReference type="InterPro" id="IPR004017">
    <property type="entry name" value="Cys_rich_dom"/>
</dbReference>
<dbReference type="InterPro" id="IPR016164">
    <property type="entry name" value="FAD-linked_Oxase-like_C"/>
</dbReference>
<dbReference type="Proteomes" id="UP000249915">
    <property type="component" value="Unassembled WGS sequence"/>
</dbReference>
<protein>
    <submittedName>
        <fullName evidence="8">Dimethylmenaquinone methyltransferase</fullName>
    </submittedName>
</protein>
<keyword evidence="8" id="KW-0489">Methyltransferase</keyword>
<evidence type="ECO:0000313" key="9">
    <source>
        <dbReference type="Proteomes" id="UP000249915"/>
    </source>
</evidence>
<dbReference type="InterPro" id="IPR036318">
    <property type="entry name" value="FAD-bd_PCMH-like_sf"/>
</dbReference>
<keyword evidence="8" id="KW-0808">Transferase</keyword>
<dbReference type="InterPro" id="IPR017900">
    <property type="entry name" value="4Fe4S_Fe_S_CS"/>
</dbReference>
<dbReference type="SUPFAM" id="SSF55103">
    <property type="entry name" value="FAD-linked oxidases, C-terminal domain"/>
    <property type="match status" value="1"/>
</dbReference>
<evidence type="ECO:0000256" key="7">
    <source>
        <dbReference type="ARBA" id="ARBA00023014"/>
    </source>
</evidence>
<comment type="cofactor">
    <cofactor evidence="1">
        <name>FAD</name>
        <dbReference type="ChEBI" id="CHEBI:57692"/>
    </cofactor>
</comment>
<reference evidence="8 9" key="1">
    <citation type="submission" date="2016-07" db="EMBL/GenBank/DDBJ databases">
        <title>Draft genome sequence of Prauserella muralis DSM 45305, isolated from a mould-covered wall in an indoor environment.</title>
        <authorList>
            <person name="Ruckert C."/>
            <person name="Albersmeier A."/>
            <person name="Jiang C.-L."/>
            <person name="Jiang Y."/>
            <person name="Kalinowski J."/>
            <person name="Schneider O."/>
            <person name="Winkler A."/>
            <person name="Zotchev S.B."/>
        </authorList>
    </citation>
    <scope>NUCLEOTIDE SEQUENCE [LARGE SCALE GENOMIC DNA]</scope>
    <source>
        <strain evidence="8 9">DSM 45305</strain>
    </source>
</reference>
<keyword evidence="2" id="KW-0285">Flavoprotein</keyword>
<dbReference type="InterPro" id="IPR006094">
    <property type="entry name" value="Oxid_FAD_bind_N"/>
</dbReference>
<accession>A0A2V4B1I5</accession>
<gene>
    <name evidence="8" type="ORF">BAY60_10945</name>
</gene>
<dbReference type="Gene3D" id="3.30.70.2740">
    <property type="match status" value="1"/>
</dbReference>
<dbReference type="Gene3D" id="3.30.465.10">
    <property type="match status" value="1"/>
</dbReference>
<name>A0A2V4B1I5_9PSEU</name>
<proteinExistence type="predicted"/>
<dbReference type="AlphaFoldDB" id="A0A2V4B1I5"/>
<dbReference type="GO" id="GO:0046872">
    <property type="term" value="F:metal ion binding"/>
    <property type="evidence" value="ECO:0007669"/>
    <property type="project" value="UniProtKB-KW"/>
</dbReference>
<dbReference type="Pfam" id="PF02913">
    <property type="entry name" value="FAD-oxidase_C"/>
    <property type="match status" value="1"/>
</dbReference>
<evidence type="ECO:0000313" key="8">
    <source>
        <dbReference type="EMBL" id="PXY27005.1"/>
    </source>
</evidence>
<keyword evidence="4" id="KW-0274">FAD</keyword>
<dbReference type="InterPro" id="IPR017896">
    <property type="entry name" value="4Fe4S_Fe-S-bd"/>
</dbReference>
<dbReference type="Pfam" id="PF02754">
    <property type="entry name" value="CCG"/>
    <property type="match status" value="1"/>
</dbReference>
<dbReference type="GO" id="GO:0032259">
    <property type="term" value="P:methylation"/>
    <property type="evidence" value="ECO:0007669"/>
    <property type="project" value="UniProtKB-KW"/>
</dbReference>
<dbReference type="GO" id="GO:1903457">
    <property type="term" value="P:lactate catabolic process"/>
    <property type="evidence" value="ECO:0007669"/>
    <property type="project" value="TreeGrafter"/>
</dbReference>
<evidence type="ECO:0000256" key="5">
    <source>
        <dbReference type="ARBA" id="ARBA00023002"/>
    </source>
</evidence>
<dbReference type="Gene3D" id="1.10.45.10">
    <property type="entry name" value="Vanillyl-alcohol Oxidase, Chain A, domain 4"/>
    <property type="match status" value="1"/>
</dbReference>
<dbReference type="GO" id="GO:0071949">
    <property type="term" value="F:FAD binding"/>
    <property type="evidence" value="ECO:0007669"/>
    <property type="project" value="InterPro"/>
</dbReference>
<dbReference type="GO" id="GO:0008720">
    <property type="term" value="F:D-lactate dehydrogenase (NAD+) activity"/>
    <property type="evidence" value="ECO:0007669"/>
    <property type="project" value="TreeGrafter"/>
</dbReference>
<dbReference type="PANTHER" id="PTHR11748:SF119">
    <property type="entry name" value="D-2-HYDROXYGLUTARATE DEHYDROGENASE"/>
    <property type="match status" value="1"/>
</dbReference>
<keyword evidence="5" id="KW-0560">Oxidoreductase</keyword>
<organism evidence="8 9">
    <name type="scientific">Prauserella muralis</name>
    <dbReference type="NCBI Taxonomy" id="588067"/>
    <lineage>
        <taxon>Bacteria</taxon>
        <taxon>Bacillati</taxon>
        <taxon>Actinomycetota</taxon>
        <taxon>Actinomycetes</taxon>
        <taxon>Pseudonocardiales</taxon>
        <taxon>Pseudonocardiaceae</taxon>
        <taxon>Prauserella</taxon>
    </lineage>
</organism>
<keyword evidence="6" id="KW-0408">Iron</keyword>
<dbReference type="Pfam" id="PF13183">
    <property type="entry name" value="Fer4_8"/>
    <property type="match status" value="1"/>
</dbReference>
<evidence type="ECO:0000256" key="6">
    <source>
        <dbReference type="ARBA" id="ARBA00023004"/>
    </source>
</evidence>
<evidence type="ECO:0000256" key="2">
    <source>
        <dbReference type="ARBA" id="ARBA00022630"/>
    </source>
</evidence>
<dbReference type="PANTHER" id="PTHR11748">
    <property type="entry name" value="D-LACTATE DEHYDROGENASE"/>
    <property type="match status" value="1"/>
</dbReference>
<comment type="caution">
    <text evidence="8">The sequence shown here is derived from an EMBL/GenBank/DDBJ whole genome shotgun (WGS) entry which is preliminary data.</text>
</comment>